<feature type="repeat" description="WD" evidence="3">
    <location>
        <begin position="234"/>
        <end position="275"/>
    </location>
</feature>
<feature type="repeat" description="WD" evidence="3">
    <location>
        <begin position="668"/>
        <end position="701"/>
    </location>
</feature>
<evidence type="ECO:0000259" key="5">
    <source>
        <dbReference type="PROSITE" id="PS50014"/>
    </source>
</evidence>
<feature type="compositionally biased region" description="Low complexity" evidence="4">
    <location>
        <begin position="967"/>
        <end position="977"/>
    </location>
</feature>
<comment type="caution">
    <text evidence="6">The sequence shown here is derived from an EMBL/GenBank/DDBJ whole genome shotgun (WGS) entry which is preliminary data.</text>
</comment>
<dbReference type="PROSITE" id="PS50294">
    <property type="entry name" value="WD_REPEATS_REGION"/>
    <property type="match status" value="1"/>
</dbReference>
<dbReference type="Pfam" id="PF00400">
    <property type="entry name" value="WD40"/>
    <property type="match status" value="1"/>
</dbReference>
<dbReference type="Gene3D" id="1.20.920.10">
    <property type="entry name" value="Bromodomain-like"/>
    <property type="match status" value="2"/>
</dbReference>
<dbReference type="SMART" id="SM00320">
    <property type="entry name" value="WD40"/>
    <property type="match status" value="6"/>
</dbReference>
<keyword evidence="3" id="KW-0853">WD repeat</keyword>
<dbReference type="Pfam" id="PF00439">
    <property type="entry name" value="Bromodomain"/>
    <property type="match status" value="2"/>
</dbReference>
<feature type="compositionally biased region" description="Acidic residues" evidence="4">
    <location>
        <begin position="1031"/>
        <end position="1052"/>
    </location>
</feature>
<evidence type="ECO:0000256" key="2">
    <source>
        <dbReference type="PROSITE-ProRule" id="PRU00035"/>
    </source>
</evidence>
<feature type="domain" description="Bromo" evidence="5">
    <location>
        <begin position="1717"/>
        <end position="1770"/>
    </location>
</feature>
<evidence type="ECO:0000256" key="1">
    <source>
        <dbReference type="ARBA" id="ARBA00023117"/>
    </source>
</evidence>
<feature type="compositionally biased region" description="Basic and acidic residues" evidence="4">
    <location>
        <begin position="317"/>
        <end position="329"/>
    </location>
</feature>
<feature type="compositionally biased region" description="Acidic residues" evidence="4">
    <location>
        <begin position="1586"/>
        <end position="1619"/>
    </location>
</feature>
<feature type="compositionally biased region" description="Basic residues" evidence="4">
    <location>
        <begin position="1556"/>
        <end position="1581"/>
    </location>
</feature>
<keyword evidence="7" id="KW-1185">Reference proteome</keyword>
<evidence type="ECO:0000313" key="6">
    <source>
        <dbReference type="EMBL" id="GMI42490.1"/>
    </source>
</evidence>
<feature type="region of interest" description="Disordered" evidence="4">
    <location>
        <begin position="1515"/>
        <end position="1669"/>
    </location>
</feature>
<dbReference type="SMART" id="SM00297">
    <property type="entry name" value="BROMO"/>
    <property type="match status" value="2"/>
</dbReference>
<protein>
    <recommendedName>
        <fullName evidence="5">Bromo domain-containing protein</fullName>
    </recommendedName>
</protein>
<dbReference type="InterPro" id="IPR036322">
    <property type="entry name" value="WD40_repeat_dom_sf"/>
</dbReference>
<feature type="region of interest" description="Disordered" evidence="4">
    <location>
        <begin position="490"/>
        <end position="513"/>
    </location>
</feature>
<feature type="region of interest" description="Disordered" evidence="4">
    <location>
        <begin position="317"/>
        <end position="393"/>
    </location>
</feature>
<dbReference type="SUPFAM" id="SSF47370">
    <property type="entry name" value="Bromodomain"/>
    <property type="match status" value="2"/>
</dbReference>
<accession>A0A9W7L9Z4</accession>
<dbReference type="PANTHER" id="PTHR16266">
    <property type="entry name" value="WD REPEAT DOMAIN 9"/>
    <property type="match status" value="1"/>
</dbReference>
<dbReference type="PROSITE" id="PS50014">
    <property type="entry name" value="BROMODOMAIN_2"/>
    <property type="match status" value="2"/>
</dbReference>
<name>A0A9W7L9Z4_9STRA</name>
<dbReference type="GO" id="GO:0008360">
    <property type="term" value="P:regulation of cell shape"/>
    <property type="evidence" value="ECO:0007669"/>
    <property type="project" value="TreeGrafter"/>
</dbReference>
<gene>
    <name evidence="6" type="ORF">TrCOL_g5164</name>
</gene>
<feature type="compositionally biased region" description="Gly residues" evidence="4">
    <location>
        <begin position="978"/>
        <end position="987"/>
    </location>
</feature>
<keyword evidence="1 2" id="KW-0103">Bromodomain</keyword>
<dbReference type="OrthoDB" id="48769at2759"/>
<feature type="compositionally biased region" description="Acidic residues" evidence="4">
    <location>
        <begin position="1652"/>
        <end position="1669"/>
    </location>
</feature>
<feature type="compositionally biased region" description="Low complexity" evidence="4">
    <location>
        <begin position="951"/>
        <end position="960"/>
    </location>
</feature>
<feature type="compositionally biased region" description="Basic and acidic residues" evidence="4">
    <location>
        <begin position="934"/>
        <end position="944"/>
    </location>
</feature>
<dbReference type="InterPro" id="IPR001680">
    <property type="entry name" value="WD40_rpt"/>
</dbReference>
<organism evidence="6 7">
    <name type="scientific">Triparma columacea</name>
    <dbReference type="NCBI Taxonomy" id="722753"/>
    <lineage>
        <taxon>Eukaryota</taxon>
        <taxon>Sar</taxon>
        <taxon>Stramenopiles</taxon>
        <taxon>Ochrophyta</taxon>
        <taxon>Bolidophyceae</taxon>
        <taxon>Parmales</taxon>
        <taxon>Triparmaceae</taxon>
        <taxon>Triparma</taxon>
    </lineage>
</organism>
<dbReference type="InterPro" id="IPR036427">
    <property type="entry name" value="Bromodomain-like_sf"/>
</dbReference>
<evidence type="ECO:0000256" key="4">
    <source>
        <dbReference type="SAM" id="MobiDB-lite"/>
    </source>
</evidence>
<evidence type="ECO:0000256" key="3">
    <source>
        <dbReference type="PROSITE-ProRule" id="PRU00221"/>
    </source>
</evidence>
<reference evidence="7" key="1">
    <citation type="journal article" date="2023" name="Commun. Biol.">
        <title>Genome analysis of Parmales, the sister group of diatoms, reveals the evolutionary specialization of diatoms from phago-mixotrophs to photoautotrophs.</title>
        <authorList>
            <person name="Ban H."/>
            <person name="Sato S."/>
            <person name="Yoshikawa S."/>
            <person name="Yamada K."/>
            <person name="Nakamura Y."/>
            <person name="Ichinomiya M."/>
            <person name="Sato N."/>
            <person name="Blanc-Mathieu R."/>
            <person name="Endo H."/>
            <person name="Kuwata A."/>
            <person name="Ogata H."/>
        </authorList>
    </citation>
    <scope>NUCLEOTIDE SEQUENCE [LARGE SCALE GENOMIC DNA]</scope>
</reference>
<feature type="compositionally biased region" description="Acidic residues" evidence="4">
    <location>
        <begin position="353"/>
        <end position="366"/>
    </location>
</feature>
<dbReference type="Gene3D" id="2.130.10.10">
    <property type="entry name" value="YVTN repeat-like/Quinoprotein amine dehydrogenase"/>
    <property type="match status" value="2"/>
</dbReference>
<feature type="region of interest" description="Disordered" evidence="4">
    <location>
        <begin position="419"/>
        <end position="440"/>
    </location>
</feature>
<feature type="region of interest" description="Disordered" evidence="4">
    <location>
        <begin position="934"/>
        <end position="1057"/>
    </location>
</feature>
<sequence length="1796" mass="202063">MMPSQIYNHPFNLKGLLRVWSSNRDTWSAKQDVMDTERAIVIRTNIVKGEIQRSLRKKVGVDKSTHHSQEDQDTLLSNDAHLNTLLEKLSTLKSHHQSSKSHSTSLILTSTPTGYLSLPPSRNISLLHITRRINPPLPSTLLPLTLRVRLTHTVTTNAHLCCPVYCCAHLPKGRGTGDYFVTAADDHLAKVWYRGNGGRLALPGNTVLGSSGTTSEFTVKGRGFEGGAVLVATLRGHNDVITDVSYNHDCSLISTASLDGDVRIWGARGGNPVAVLRGHGKGCIRARFVEGEIWRVVSAGMDGVVRGWSFKDAVERRGGGGVREEFKETWEEDEEEEEGVGRMNEGEGNDRQEQEEEKEEEEEEGENHESQEVELPPLPPPPGAGGGGGANEVEGAFRANDQLDDGVNVLWTFKDAGAGYDVRGRGRGRGGDNGNNNNNNNNNNGIEELCMCPLGGSFAVFGEDGVIRVFEMGDDPALKRHDMARFMDDTVPGLDQGANPGTTSSPKRKGRRCGTNLKLLGSLRGHETLQGPQNQQRQLFDLAYSNKGDRMLSSGGAECKVNIWSWGYREAQGGGTEPDFANVARVVIWVLDPYTKAANTAGGRSHKYKTEVNCVAWTCDDSRIITAQSTGLRKDLDREDGAGRNQADRFNQFVRVWDSFTGDMLACVHAHTDKVAKILPHPKAKGVFLTAGLDGHLFVWDTGIGREDNPVFEHKNSFKHGMVNNVPGERYKEHGEDVVVQYSEGDWSEDGRGVVVGDHAGRFTVIDCFQERDVAKRQSEARDKKAREGTLTSEISSTRIDDVAGYDAPKWMKEQYFSTDYNDLSYDPSGYAVDTASGMPPHVAPRGGRTNHLMLVEQDGVEQDVEERFKNLKGPRWKLEEDAGRERMETRRMRRDVGRYLCEQKFQGVKEVGKDVRIKDLEVGKGIRTNFESERAKAKGRVTDNGEAGFGPRSGQQRSARGGGGRTSISTLSSTRTGRGGGGGGGSNRSAPRQLNPNYIWHGDSDDDDDDEEDDDEEDGNFVVRQAAEASESDEDDVEDVFDDSDDEDEDEYGRGLRRFRFAEPVRTSSRPRGERTYMDDLDSDDEALNAMLPPKPGEMLILDDFKEYRDFIGMGEYTDRGWLTRDTAYDPRRFYCPQVGESVVYVPRAHYDFFEGTTNTIHSNPAWEEISAGRDGRKFPVVRCEIVGMDYKFNRQFSQSTSPVVVVKLKVTGIPKERPELGRRSQNSRGVGGGRIQFLWPRPEFEDSTEGIGGRRGDKTFEVHWYLSREYVGDFLVKTEVFTKRVSDLEACMNELDRVEGPIVAQSYWMPEKNMRPEVADPGLDTWKTLVNSLTLADAEKKLRGHLDGSGAGGVEVTYPPPNADESGTLAPWSVEITDERFADDIDIGGADIQGMDVGLREKLGEVVASEIENEENKDFVDDVDVNICNDYECIVVVQMNLLRIQRRLKSGYYSGFKSYMFDVELIRKNSRAYNVDKSEIDKANLKLVKRLKERSKEIERGFGVEVVEEGTRGGRGKRKILDDDEEEEEENWEEEEEENWEEEESDKDDTPVKRPSRKAKMKVSPMKKRRSGRRGSSKKNLRDIDEEEFDDEEEEEEEEEMVSSEEEEAFDEEEESVIESPKKRPKRGRGGAERESPPKKARRSTRGKVEEEEEEYDEQEEESDNEEGLIAFLKTVRKKADMEKLGKKILTKLRRGSRNTPREIRRAFESDPTGYPEYTQVVKKPMWYARIDEKLKSKSYHSLYNMYNDVLLIFVNAQKYNEVNFKQIYDYATEMLDSVVRATFREVLEQEKLI</sequence>
<feature type="compositionally biased region" description="Acidic residues" evidence="4">
    <location>
        <begin position="1005"/>
        <end position="1020"/>
    </location>
</feature>
<dbReference type="GO" id="GO:0006357">
    <property type="term" value="P:regulation of transcription by RNA polymerase II"/>
    <property type="evidence" value="ECO:0007669"/>
    <property type="project" value="TreeGrafter"/>
</dbReference>
<feature type="domain" description="Bromo" evidence="5">
    <location>
        <begin position="1413"/>
        <end position="1483"/>
    </location>
</feature>
<dbReference type="InterPro" id="IPR001487">
    <property type="entry name" value="Bromodomain"/>
</dbReference>
<dbReference type="PANTHER" id="PTHR16266:SF17">
    <property type="entry name" value="BRWD3"/>
    <property type="match status" value="1"/>
</dbReference>
<dbReference type="PROSITE" id="PS50082">
    <property type="entry name" value="WD_REPEATS_2"/>
    <property type="match status" value="2"/>
</dbReference>
<evidence type="ECO:0000313" key="7">
    <source>
        <dbReference type="Proteomes" id="UP001165065"/>
    </source>
</evidence>
<dbReference type="InterPro" id="IPR052060">
    <property type="entry name" value="Bromo_WD_repeat"/>
</dbReference>
<dbReference type="GO" id="GO:0007010">
    <property type="term" value="P:cytoskeleton organization"/>
    <property type="evidence" value="ECO:0007669"/>
    <property type="project" value="TreeGrafter"/>
</dbReference>
<dbReference type="GO" id="GO:0005634">
    <property type="term" value="C:nucleus"/>
    <property type="evidence" value="ECO:0007669"/>
    <property type="project" value="TreeGrafter"/>
</dbReference>
<proteinExistence type="predicted"/>
<dbReference type="Proteomes" id="UP001165065">
    <property type="component" value="Unassembled WGS sequence"/>
</dbReference>
<dbReference type="CDD" id="cd04369">
    <property type="entry name" value="Bromodomain"/>
    <property type="match status" value="2"/>
</dbReference>
<dbReference type="SUPFAM" id="SSF50978">
    <property type="entry name" value="WD40 repeat-like"/>
    <property type="match status" value="1"/>
</dbReference>
<dbReference type="EMBL" id="BRYA01000173">
    <property type="protein sequence ID" value="GMI42490.1"/>
    <property type="molecule type" value="Genomic_DNA"/>
</dbReference>
<dbReference type="InterPro" id="IPR015943">
    <property type="entry name" value="WD40/YVTN_repeat-like_dom_sf"/>
</dbReference>
<dbReference type="PRINTS" id="PR00503">
    <property type="entry name" value="BROMODOMAIN"/>
</dbReference>
<feature type="compositionally biased region" description="Acidic residues" evidence="4">
    <location>
        <begin position="1524"/>
        <end position="1549"/>
    </location>
</feature>